<dbReference type="EMBL" id="GHES01041970">
    <property type="protein sequence ID" value="MPA72529.1"/>
    <property type="molecule type" value="Transcribed_RNA"/>
</dbReference>
<feature type="domain" description="DOG1" evidence="1">
    <location>
        <begin position="6"/>
        <end position="247"/>
    </location>
</feature>
<proteinExistence type="predicted"/>
<accession>A0A5B7BUJ9</accession>
<evidence type="ECO:0000313" key="2">
    <source>
        <dbReference type="EMBL" id="MPA72529.1"/>
    </source>
</evidence>
<dbReference type="GO" id="GO:0006351">
    <property type="term" value="P:DNA-templated transcription"/>
    <property type="evidence" value="ECO:0007669"/>
    <property type="project" value="InterPro"/>
</dbReference>
<evidence type="ECO:0000259" key="1">
    <source>
        <dbReference type="PROSITE" id="PS51806"/>
    </source>
</evidence>
<organism evidence="2">
    <name type="scientific">Davidia involucrata</name>
    <name type="common">Dove tree</name>
    <dbReference type="NCBI Taxonomy" id="16924"/>
    <lineage>
        <taxon>Eukaryota</taxon>
        <taxon>Viridiplantae</taxon>
        <taxon>Streptophyta</taxon>
        <taxon>Embryophyta</taxon>
        <taxon>Tracheophyta</taxon>
        <taxon>Spermatophyta</taxon>
        <taxon>Magnoliopsida</taxon>
        <taxon>eudicotyledons</taxon>
        <taxon>Gunneridae</taxon>
        <taxon>Pentapetalae</taxon>
        <taxon>asterids</taxon>
        <taxon>Cornales</taxon>
        <taxon>Nyssaceae</taxon>
        <taxon>Davidia</taxon>
    </lineage>
</organism>
<dbReference type="PANTHER" id="PTHR46354">
    <property type="entry name" value="DOG1 DOMAIN-CONTAINING PROTEIN"/>
    <property type="match status" value="1"/>
</dbReference>
<gene>
    <name evidence="2" type="ORF">Din_041970</name>
</gene>
<dbReference type="GO" id="GO:0043565">
    <property type="term" value="F:sequence-specific DNA binding"/>
    <property type="evidence" value="ECO:0007669"/>
    <property type="project" value="InterPro"/>
</dbReference>
<reference evidence="2" key="1">
    <citation type="submission" date="2019-08" db="EMBL/GenBank/DDBJ databases">
        <title>Reference gene set and small RNA set construction with multiple tissues from Davidia involucrata Baill.</title>
        <authorList>
            <person name="Yang H."/>
            <person name="Zhou C."/>
            <person name="Li G."/>
            <person name="Wang J."/>
            <person name="Gao P."/>
            <person name="Wang M."/>
            <person name="Wang R."/>
            <person name="Zhao Y."/>
        </authorList>
    </citation>
    <scope>NUCLEOTIDE SEQUENCE</scope>
    <source>
        <tissue evidence="2">Mixed with DoveR01_LX</tissue>
    </source>
</reference>
<dbReference type="Pfam" id="PF14144">
    <property type="entry name" value="DOG1"/>
    <property type="match status" value="1"/>
</dbReference>
<dbReference type="InterPro" id="IPR025422">
    <property type="entry name" value="TGA_domain"/>
</dbReference>
<dbReference type="PROSITE" id="PS51806">
    <property type="entry name" value="DOG1"/>
    <property type="match status" value="1"/>
</dbReference>
<dbReference type="AlphaFoldDB" id="A0A5B7BUJ9"/>
<dbReference type="PANTHER" id="PTHR46354:SF7">
    <property type="entry name" value="PROTEIN DOG1-LIKE 1"/>
    <property type="match status" value="1"/>
</dbReference>
<dbReference type="InterPro" id="IPR051886">
    <property type="entry name" value="Seed_Dev/Stress_Resp_Reg"/>
</dbReference>
<protein>
    <submittedName>
        <fullName evidence="2">Putative transcription factor TGA3-like</fullName>
    </submittedName>
</protein>
<sequence>MASDNRGRQHCCFQEWMKLQERDLSELHQALTLTLNTNNQNNEGVLSQLAEKNIQHFQEYIEQRRCLARDDVSAFFAPTWCTALENSLLWIAGCRPSSFIRLVFVLSGLKIESQLTEFLQGIRTGDLGELSGQQLCMVNGLQGKTIREEDKLSSRLASSQEDIADEPFAVIAKELSRIGELSVDTDMALDEHARAMQSILEAADQLRLSTLKELLSILTPVQGVDFLAASKKLQLCIHEWGRKRDLKHGRN</sequence>
<name>A0A5B7BUJ9_DAVIN</name>